<dbReference type="EMBL" id="JAPQKH010000003">
    <property type="protein sequence ID" value="KAJ5108426.1"/>
    <property type="molecule type" value="Genomic_DNA"/>
</dbReference>
<dbReference type="Proteomes" id="UP001149165">
    <property type="component" value="Unassembled WGS sequence"/>
</dbReference>
<dbReference type="AlphaFoldDB" id="A0A9W9FXX3"/>
<comment type="caution">
    <text evidence="1">The sequence shown here is derived from an EMBL/GenBank/DDBJ whole genome shotgun (WGS) entry which is preliminary data.</text>
</comment>
<gene>
    <name evidence="1" type="ORF">N7456_005101</name>
</gene>
<organism evidence="1 2">
    <name type="scientific">Penicillium angulare</name>
    <dbReference type="NCBI Taxonomy" id="116970"/>
    <lineage>
        <taxon>Eukaryota</taxon>
        <taxon>Fungi</taxon>
        <taxon>Dikarya</taxon>
        <taxon>Ascomycota</taxon>
        <taxon>Pezizomycotina</taxon>
        <taxon>Eurotiomycetes</taxon>
        <taxon>Eurotiomycetidae</taxon>
        <taxon>Eurotiales</taxon>
        <taxon>Aspergillaceae</taxon>
        <taxon>Penicillium</taxon>
    </lineage>
</organism>
<evidence type="ECO:0000313" key="2">
    <source>
        <dbReference type="Proteomes" id="UP001149165"/>
    </source>
</evidence>
<name>A0A9W9FXX3_9EURO</name>
<accession>A0A9W9FXX3</accession>
<evidence type="ECO:0000313" key="1">
    <source>
        <dbReference type="EMBL" id="KAJ5108426.1"/>
    </source>
</evidence>
<reference evidence="1" key="1">
    <citation type="submission" date="2022-11" db="EMBL/GenBank/DDBJ databases">
        <authorList>
            <person name="Petersen C."/>
        </authorList>
    </citation>
    <scope>NUCLEOTIDE SEQUENCE</scope>
    <source>
        <strain evidence="1">IBT 30069</strain>
    </source>
</reference>
<protein>
    <submittedName>
        <fullName evidence="1">Uncharacterized protein</fullName>
    </submittedName>
</protein>
<proteinExistence type="predicted"/>
<reference evidence="1" key="2">
    <citation type="journal article" date="2023" name="IMA Fungus">
        <title>Comparative genomic study of the Penicillium genus elucidates a diverse pangenome and 15 lateral gene transfer events.</title>
        <authorList>
            <person name="Petersen C."/>
            <person name="Sorensen T."/>
            <person name="Nielsen M.R."/>
            <person name="Sondergaard T.E."/>
            <person name="Sorensen J.L."/>
            <person name="Fitzpatrick D.A."/>
            <person name="Frisvad J.C."/>
            <person name="Nielsen K.L."/>
        </authorList>
    </citation>
    <scope>NUCLEOTIDE SEQUENCE</scope>
    <source>
        <strain evidence="1">IBT 30069</strain>
    </source>
</reference>
<keyword evidence="2" id="KW-1185">Reference proteome</keyword>
<sequence length="67" mass="7173">MAPLGHVFVRPVKPDTAFPPPAGTDGQSPDDWCGLANLRNIALSMPIGQNTWGLLSWSPSATQQQDD</sequence>